<dbReference type="EMBL" id="JAAZQD010000005">
    <property type="protein sequence ID" value="NKZ39974.1"/>
    <property type="molecule type" value="Genomic_DNA"/>
</dbReference>
<dbReference type="AlphaFoldDB" id="A0A846ZP30"/>
<name>A0A846ZP30_9GAMM</name>
<gene>
    <name evidence="1" type="ORF">HF690_13535</name>
</gene>
<keyword evidence="2" id="KW-1185">Reference proteome</keyword>
<accession>A0A846ZP30</accession>
<sequence>MLIVPLTWLAATPAQAEDDNYQQMLHYLTQTRMDGQALSEAKGVVGVNMAAGDLNQQANVHAIAIGDRAAIQVRTGQSRTANVATAPDIASASIGGRAMQSAQGIFSINQASGTGNAELNVVTAALARQGIREAGDAWIAAASASAGGTASPAPSAAAGKERSVAVESTAMQEVRGVVQLNQVAGSSNATANQLHLSISQPVQ</sequence>
<protein>
    <recommendedName>
        <fullName evidence="3">Fap amyloid fibril minor component</fullName>
    </recommendedName>
</protein>
<evidence type="ECO:0000313" key="2">
    <source>
        <dbReference type="Proteomes" id="UP000541636"/>
    </source>
</evidence>
<evidence type="ECO:0008006" key="3">
    <source>
        <dbReference type="Google" id="ProtNLM"/>
    </source>
</evidence>
<evidence type="ECO:0000313" key="1">
    <source>
        <dbReference type="EMBL" id="NKZ39974.1"/>
    </source>
</evidence>
<dbReference type="Proteomes" id="UP000541636">
    <property type="component" value="Unassembled WGS sequence"/>
</dbReference>
<organism evidence="1 2">
    <name type="scientific">Oleiagrimonas citrea</name>
    <dbReference type="NCBI Taxonomy" id="1665687"/>
    <lineage>
        <taxon>Bacteria</taxon>
        <taxon>Pseudomonadati</taxon>
        <taxon>Pseudomonadota</taxon>
        <taxon>Gammaproteobacteria</taxon>
        <taxon>Lysobacterales</taxon>
        <taxon>Rhodanobacteraceae</taxon>
        <taxon>Oleiagrimonas</taxon>
    </lineage>
</organism>
<proteinExistence type="predicted"/>
<reference evidence="1 2" key="1">
    <citation type="journal article" date="2017" name="Int. J. Syst. Evol. Microbiol.">
        <title>Oleiagrimonas citrea sp. nov., a marine bacterium isolated from tidal flat sediment and emended description of the genus Oleiagrimonas Fang et al. 2015 and Oleiagrimonas soli.</title>
        <authorList>
            <person name="Yang S.H."/>
            <person name="Seo H.S."/>
            <person name="Seong C.N."/>
            <person name="Kwon K.K."/>
        </authorList>
    </citation>
    <scope>NUCLEOTIDE SEQUENCE [LARGE SCALE GENOMIC DNA]</scope>
    <source>
        <strain evidence="1 2">MEBiC09124</strain>
    </source>
</reference>
<comment type="caution">
    <text evidence="1">The sequence shown here is derived from an EMBL/GenBank/DDBJ whole genome shotgun (WGS) entry which is preliminary data.</text>
</comment>